<dbReference type="RefSeq" id="WP_004514203.1">
    <property type="nucleotide sequence ID" value="NC_007517.1"/>
</dbReference>
<evidence type="ECO:0000313" key="2">
    <source>
        <dbReference type="Proteomes" id="UP000007073"/>
    </source>
</evidence>
<dbReference type="STRING" id="269799.Gmet_0079"/>
<keyword evidence="2" id="KW-1185">Reference proteome</keyword>
<evidence type="ECO:0000313" key="1">
    <source>
        <dbReference type="EMBL" id="ABB30328.1"/>
    </source>
</evidence>
<proteinExistence type="predicted"/>
<dbReference type="Gene3D" id="3.30.70.1230">
    <property type="entry name" value="Nucleotide cyclase"/>
    <property type="match status" value="1"/>
</dbReference>
<reference evidence="1 2" key="1">
    <citation type="submission" date="2005-10" db="EMBL/GenBank/DDBJ databases">
        <title>Complete sequence of Geobacter metallireducens GS-15.</title>
        <authorList>
            <consortium name="US DOE Joint Genome Institute"/>
            <person name="Copeland A."/>
            <person name="Lucas S."/>
            <person name="Lapidus A."/>
            <person name="Barry K."/>
            <person name="Detter J.C."/>
            <person name="Glavina T."/>
            <person name="Hammon N."/>
            <person name="Israni S."/>
            <person name="Pitluck S."/>
            <person name="Di Bartolo G."/>
            <person name="Chain P."/>
            <person name="Schmutz J."/>
            <person name="Larimer F."/>
            <person name="Land M."/>
            <person name="Kyrpides N."/>
            <person name="Ivanova N."/>
            <person name="Richardson P."/>
        </authorList>
    </citation>
    <scope>NUCLEOTIDE SEQUENCE [LARGE SCALE GENOMIC DNA]</scope>
    <source>
        <strain evidence="2">ATCC 53774 / DSM 7210 / GS-15</strain>
    </source>
</reference>
<reference evidence="1 2" key="2">
    <citation type="journal article" date="2009" name="BMC Microbiol.">
        <title>The genome sequence of Geobacter metallireducens: features of metabolism, physiology and regulation common and dissimilar to Geobacter sulfurreducens.</title>
        <authorList>
            <person name="Aklujkar M."/>
            <person name="Krushkal J."/>
            <person name="DiBartolo G."/>
            <person name="Lapidus A."/>
            <person name="Land M.L."/>
            <person name="Lovley D.R."/>
        </authorList>
    </citation>
    <scope>NUCLEOTIDE SEQUENCE [LARGE SCALE GENOMIC DNA]</scope>
    <source>
        <strain evidence="2">ATCC 53774 / DSM 7210 / GS-15</strain>
    </source>
</reference>
<gene>
    <name evidence="1" type="ordered locus">Gmet_0079</name>
</gene>
<dbReference type="EMBL" id="CP000148">
    <property type="protein sequence ID" value="ABB30328.1"/>
    <property type="molecule type" value="Genomic_DNA"/>
</dbReference>
<dbReference type="InterPro" id="IPR029787">
    <property type="entry name" value="Nucleotide_cyclase"/>
</dbReference>
<dbReference type="AlphaFoldDB" id="Q39ZJ6"/>
<dbReference type="HOGENOM" id="CLU_939289_0_0_7"/>
<dbReference type="eggNOG" id="COG2114">
    <property type="taxonomic scope" value="Bacteria"/>
</dbReference>
<sequence length="296" mass="33335">MAKTIDEIINKHYNEAAGGIVDKVPSALKRGEGTEREFYMLKIDLVDSTLFTWTRTHKTYLKLAHTFLSSVDEISREFGADDDQVEYVGDSIIAYFRADKVNALSVLYAAYYCRIAALQMKSLDATFSKYHFLTKTILHHGKLILAKIGPRGDTFVTAIGPALHRACKMESRVSPGQSRVSKEFREKLLGREKLLLKPNYKETQVPKVPEFQPATHNLSNLLYPSSSPATLLGMSPSDLAQTTENLLAGAIAPRRGLMEFARTTPSAQTKFEVKRELIDFSVKWDDVARYIALQRR</sequence>
<dbReference type="KEGG" id="gme:Gmet_0079"/>
<organism evidence="1 2">
    <name type="scientific">Geobacter metallireducens (strain ATCC 53774 / DSM 7210 / GS-15)</name>
    <dbReference type="NCBI Taxonomy" id="269799"/>
    <lineage>
        <taxon>Bacteria</taxon>
        <taxon>Pseudomonadati</taxon>
        <taxon>Thermodesulfobacteriota</taxon>
        <taxon>Desulfuromonadia</taxon>
        <taxon>Geobacterales</taxon>
        <taxon>Geobacteraceae</taxon>
        <taxon>Geobacter</taxon>
    </lineage>
</organism>
<protein>
    <submittedName>
        <fullName evidence="1">Uncharacterized protein</fullName>
    </submittedName>
</protein>
<dbReference type="Proteomes" id="UP000007073">
    <property type="component" value="Chromosome"/>
</dbReference>
<dbReference type="SUPFAM" id="SSF55073">
    <property type="entry name" value="Nucleotide cyclase"/>
    <property type="match status" value="1"/>
</dbReference>
<accession>Q39ZJ6</accession>
<name>Q39ZJ6_GEOMG</name>